<dbReference type="Proteomes" id="UP001060085">
    <property type="component" value="Linkage Group LG02"/>
</dbReference>
<gene>
    <name evidence="1" type="ORF">M9H77_07172</name>
</gene>
<evidence type="ECO:0000313" key="2">
    <source>
        <dbReference type="Proteomes" id="UP001060085"/>
    </source>
</evidence>
<protein>
    <submittedName>
        <fullName evidence="1">Uncharacterized protein</fullName>
    </submittedName>
</protein>
<name>A0ACC0BU63_CATRO</name>
<proteinExistence type="predicted"/>
<keyword evidence="2" id="KW-1185">Reference proteome</keyword>
<comment type="caution">
    <text evidence="1">The sequence shown here is derived from an EMBL/GenBank/DDBJ whole genome shotgun (WGS) entry which is preliminary data.</text>
</comment>
<evidence type="ECO:0000313" key="1">
    <source>
        <dbReference type="EMBL" id="KAI5676222.1"/>
    </source>
</evidence>
<accession>A0ACC0BU63</accession>
<dbReference type="EMBL" id="CM044702">
    <property type="protein sequence ID" value="KAI5676222.1"/>
    <property type="molecule type" value="Genomic_DNA"/>
</dbReference>
<sequence length="93" mass="11137">MKKHHMVKKVDERSSDDEKLKGRRETGASSARWRLALYQRWQDPRMVFHQDISLQSELTRAISHPFGFLRYSPRQYATGSRDTSFPIKTKWHF</sequence>
<reference evidence="2" key="1">
    <citation type="journal article" date="2023" name="Nat. Plants">
        <title>Single-cell RNA sequencing provides a high-resolution roadmap for understanding the multicellular compartmentation of specialized metabolism.</title>
        <authorList>
            <person name="Sun S."/>
            <person name="Shen X."/>
            <person name="Li Y."/>
            <person name="Li Y."/>
            <person name="Wang S."/>
            <person name="Li R."/>
            <person name="Zhang H."/>
            <person name="Shen G."/>
            <person name="Guo B."/>
            <person name="Wei J."/>
            <person name="Xu J."/>
            <person name="St-Pierre B."/>
            <person name="Chen S."/>
            <person name="Sun C."/>
        </authorList>
    </citation>
    <scope>NUCLEOTIDE SEQUENCE [LARGE SCALE GENOMIC DNA]</scope>
</reference>
<organism evidence="1 2">
    <name type="scientific">Catharanthus roseus</name>
    <name type="common">Madagascar periwinkle</name>
    <name type="synonym">Vinca rosea</name>
    <dbReference type="NCBI Taxonomy" id="4058"/>
    <lineage>
        <taxon>Eukaryota</taxon>
        <taxon>Viridiplantae</taxon>
        <taxon>Streptophyta</taxon>
        <taxon>Embryophyta</taxon>
        <taxon>Tracheophyta</taxon>
        <taxon>Spermatophyta</taxon>
        <taxon>Magnoliopsida</taxon>
        <taxon>eudicotyledons</taxon>
        <taxon>Gunneridae</taxon>
        <taxon>Pentapetalae</taxon>
        <taxon>asterids</taxon>
        <taxon>lamiids</taxon>
        <taxon>Gentianales</taxon>
        <taxon>Apocynaceae</taxon>
        <taxon>Rauvolfioideae</taxon>
        <taxon>Vinceae</taxon>
        <taxon>Catharanthinae</taxon>
        <taxon>Catharanthus</taxon>
    </lineage>
</organism>